<feature type="compositionally biased region" description="Basic and acidic residues" evidence="1">
    <location>
        <begin position="48"/>
        <end position="59"/>
    </location>
</feature>
<dbReference type="AlphaFoldDB" id="X0UIZ2"/>
<dbReference type="EMBL" id="BARS01027680">
    <property type="protein sequence ID" value="GAG00343.1"/>
    <property type="molecule type" value="Genomic_DNA"/>
</dbReference>
<evidence type="ECO:0000313" key="2">
    <source>
        <dbReference type="EMBL" id="GAG00343.1"/>
    </source>
</evidence>
<comment type="caution">
    <text evidence="2">The sequence shown here is derived from an EMBL/GenBank/DDBJ whole genome shotgun (WGS) entry which is preliminary data.</text>
</comment>
<gene>
    <name evidence="2" type="ORF">S01H1_43449</name>
</gene>
<accession>X0UIZ2</accession>
<organism evidence="2">
    <name type="scientific">marine sediment metagenome</name>
    <dbReference type="NCBI Taxonomy" id="412755"/>
    <lineage>
        <taxon>unclassified sequences</taxon>
        <taxon>metagenomes</taxon>
        <taxon>ecological metagenomes</taxon>
    </lineage>
</organism>
<sequence length="79" mass="9239">KQTEKLKENLATRRKDRIDPKKFSGFSIVDLAVGYDMQKKQEMMDKTTKFRKEEEKTSESELLIGNKEDPDVEAIDTEE</sequence>
<feature type="region of interest" description="Disordered" evidence="1">
    <location>
        <begin position="48"/>
        <end position="79"/>
    </location>
</feature>
<reference evidence="2" key="1">
    <citation type="journal article" date="2014" name="Front. Microbiol.">
        <title>High frequency of phylogenetically diverse reductive dehalogenase-homologous genes in deep subseafloor sedimentary metagenomes.</title>
        <authorList>
            <person name="Kawai M."/>
            <person name="Futagami T."/>
            <person name="Toyoda A."/>
            <person name="Takaki Y."/>
            <person name="Nishi S."/>
            <person name="Hori S."/>
            <person name="Arai W."/>
            <person name="Tsubouchi T."/>
            <person name="Morono Y."/>
            <person name="Uchiyama I."/>
            <person name="Ito T."/>
            <person name="Fujiyama A."/>
            <person name="Inagaki F."/>
            <person name="Takami H."/>
        </authorList>
    </citation>
    <scope>NUCLEOTIDE SEQUENCE</scope>
    <source>
        <strain evidence="2">Expedition CK06-06</strain>
    </source>
</reference>
<proteinExistence type="predicted"/>
<feature type="non-terminal residue" evidence="2">
    <location>
        <position position="1"/>
    </location>
</feature>
<name>X0UIZ2_9ZZZZ</name>
<protein>
    <submittedName>
        <fullName evidence="2">Uncharacterized protein</fullName>
    </submittedName>
</protein>
<evidence type="ECO:0000256" key="1">
    <source>
        <dbReference type="SAM" id="MobiDB-lite"/>
    </source>
</evidence>
<feature type="compositionally biased region" description="Acidic residues" evidence="1">
    <location>
        <begin position="70"/>
        <end position="79"/>
    </location>
</feature>